<sequence>MKNAFVETENYRRFQAALKHLEKRGAEEARLIVVDREPGLGKTTILDRWATQTGCIYIRAVKQWTPIWFLQELLNAFRIPAPSSFKKGFAEAITALNQRRTACALAKRPFAVVIDEADHISRSTEIVETIRDFADIAEVPFVLVGMGKIRANLTRFQQVSSRISKPVRFERASLADVRALIDGLCEVPVADDLVAFTWSAADGFNREVKEAIANIERFGKRNGNGAGNPVTLAQMAGQVLLNDRKSGQEILVPEAV</sequence>
<dbReference type="PANTHER" id="PTHR35894">
    <property type="entry name" value="GENERAL SECRETION PATHWAY PROTEIN A-RELATED"/>
    <property type="match status" value="1"/>
</dbReference>
<evidence type="ECO:0000259" key="1">
    <source>
        <dbReference type="Pfam" id="PF13401"/>
    </source>
</evidence>
<dbReference type="RefSeq" id="WP_377007970.1">
    <property type="nucleotide sequence ID" value="NZ_JBHSLV010000019.1"/>
</dbReference>
<dbReference type="Gene3D" id="3.40.50.300">
    <property type="entry name" value="P-loop containing nucleotide triphosphate hydrolases"/>
    <property type="match status" value="1"/>
</dbReference>
<comment type="caution">
    <text evidence="2">The sequence shown here is derived from an EMBL/GenBank/DDBJ whole genome shotgun (WGS) entry which is preliminary data.</text>
</comment>
<dbReference type="InterPro" id="IPR052026">
    <property type="entry name" value="ExeA_AAA_ATPase_DNA-bind"/>
</dbReference>
<keyword evidence="3" id="KW-1185">Reference proteome</keyword>
<dbReference type="SUPFAM" id="SSF52540">
    <property type="entry name" value="P-loop containing nucleoside triphosphate hydrolases"/>
    <property type="match status" value="1"/>
</dbReference>
<name>A0ABW0H7U6_9HYPH</name>
<dbReference type="InterPro" id="IPR027417">
    <property type="entry name" value="P-loop_NTPase"/>
</dbReference>
<evidence type="ECO:0000313" key="2">
    <source>
        <dbReference type="EMBL" id="MFC5393055.1"/>
    </source>
</evidence>
<dbReference type="InterPro" id="IPR049945">
    <property type="entry name" value="AAA_22"/>
</dbReference>
<reference evidence="3" key="1">
    <citation type="journal article" date="2019" name="Int. J. Syst. Evol. Microbiol.">
        <title>The Global Catalogue of Microorganisms (GCM) 10K type strain sequencing project: providing services to taxonomists for standard genome sequencing and annotation.</title>
        <authorList>
            <consortium name="The Broad Institute Genomics Platform"/>
            <consortium name="The Broad Institute Genome Sequencing Center for Infectious Disease"/>
            <person name="Wu L."/>
            <person name="Ma J."/>
        </authorList>
    </citation>
    <scope>NUCLEOTIDE SEQUENCE [LARGE SCALE GENOMIC DNA]</scope>
    <source>
        <strain evidence="3">CGMCC 1.16326</strain>
    </source>
</reference>
<dbReference type="Proteomes" id="UP001596104">
    <property type="component" value="Unassembled WGS sequence"/>
</dbReference>
<organism evidence="2 3">
    <name type="scientific">Bosea vestrisii</name>
    <dbReference type="NCBI Taxonomy" id="151416"/>
    <lineage>
        <taxon>Bacteria</taxon>
        <taxon>Pseudomonadati</taxon>
        <taxon>Pseudomonadota</taxon>
        <taxon>Alphaproteobacteria</taxon>
        <taxon>Hyphomicrobiales</taxon>
        <taxon>Boseaceae</taxon>
        <taxon>Bosea</taxon>
    </lineage>
</organism>
<gene>
    <name evidence="2" type="ORF">ACFPPC_10465</name>
</gene>
<evidence type="ECO:0000313" key="3">
    <source>
        <dbReference type="Proteomes" id="UP001596104"/>
    </source>
</evidence>
<protein>
    <submittedName>
        <fullName evidence="2">AAA family ATPase</fullName>
    </submittedName>
</protein>
<proteinExistence type="predicted"/>
<dbReference type="PANTHER" id="PTHR35894:SF5">
    <property type="entry name" value="MU-LIKE PROPHAGE FLUMU DNA TRANSPOSITION PROTEIN B"/>
    <property type="match status" value="1"/>
</dbReference>
<feature type="domain" description="ORC1/DEAH AAA+ ATPase" evidence="1">
    <location>
        <begin position="28"/>
        <end position="151"/>
    </location>
</feature>
<dbReference type="Pfam" id="PF13401">
    <property type="entry name" value="AAA_22"/>
    <property type="match status" value="1"/>
</dbReference>
<accession>A0ABW0H7U6</accession>
<dbReference type="EMBL" id="JBHSLV010000019">
    <property type="protein sequence ID" value="MFC5393055.1"/>
    <property type="molecule type" value="Genomic_DNA"/>
</dbReference>